<reference evidence="9 10" key="1">
    <citation type="submission" date="2020-10" db="EMBL/GenBank/DDBJ databases">
        <title>Chromosome-scale genome assembly of the Allis shad, Alosa alosa.</title>
        <authorList>
            <person name="Margot Z."/>
            <person name="Christophe K."/>
            <person name="Cabau C."/>
            <person name="Louis A."/>
            <person name="Berthelot C."/>
            <person name="Parey E."/>
            <person name="Roest Crollius H."/>
            <person name="Montfort J."/>
            <person name="Robinson-Rechavi M."/>
            <person name="Bucao C."/>
            <person name="Bouchez O."/>
            <person name="Gislard M."/>
            <person name="Lluch J."/>
            <person name="Milhes M."/>
            <person name="Lampietro C."/>
            <person name="Lopez Roques C."/>
            <person name="Donnadieu C."/>
            <person name="Braasch I."/>
            <person name="Desvignes T."/>
            <person name="Postlethwait J."/>
            <person name="Bobe J."/>
            <person name="Guiguen Y."/>
        </authorList>
    </citation>
    <scope>NUCLEOTIDE SEQUENCE [LARGE SCALE GENOMIC DNA]</scope>
    <source>
        <strain evidence="9">M-15738</strain>
        <tissue evidence="9">Blood</tissue>
    </source>
</reference>
<evidence type="ECO:0000313" key="10">
    <source>
        <dbReference type="Proteomes" id="UP000823561"/>
    </source>
</evidence>
<evidence type="ECO:0000256" key="6">
    <source>
        <dbReference type="ARBA" id="ARBA00025718"/>
    </source>
</evidence>
<dbReference type="AlphaFoldDB" id="A0AAV6HEM3"/>
<keyword evidence="10" id="KW-1185">Reference proteome</keyword>
<gene>
    <name evidence="9" type="ORF">AALO_G00007570</name>
</gene>
<dbReference type="GO" id="GO:0005886">
    <property type="term" value="C:plasma membrane"/>
    <property type="evidence" value="ECO:0007669"/>
    <property type="project" value="UniProtKB-SubCell"/>
</dbReference>
<keyword evidence="3" id="KW-0812">Transmembrane</keyword>
<dbReference type="PIRSF" id="PIRSF007991">
    <property type="entry name" value="Strabismus"/>
    <property type="match status" value="1"/>
</dbReference>
<evidence type="ECO:0000313" key="9">
    <source>
        <dbReference type="EMBL" id="KAG5285799.1"/>
    </source>
</evidence>
<proteinExistence type="inferred from homology"/>
<dbReference type="EMBL" id="JADWDJ010000001">
    <property type="protein sequence ID" value="KAG5285799.1"/>
    <property type="molecule type" value="Genomic_DNA"/>
</dbReference>
<comment type="similarity">
    <text evidence="6 7">Belongs to the Vang family.</text>
</comment>
<feature type="region of interest" description="Disordered" evidence="8">
    <location>
        <begin position="1"/>
        <end position="58"/>
    </location>
</feature>
<evidence type="ECO:0000256" key="5">
    <source>
        <dbReference type="ARBA" id="ARBA00023136"/>
    </source>
</evidence>
<accession>A0AAV6HEM3</accession>
<feature type="compositionally biased region" description="Basic residues" evidence="8">
    <location>
        <begin position="13"/>
        <end position="33"/>
    </location>
</feature>
<evidence type="ECO:0000256" key="7">
    <source>
        <dbReference type="PIRNR" id="PIRNR007991"/>
    </source>
</evidence>
<evidence type="ECO:0000256" key="2">
    <source>
        <dbReference type="ARBA" id="ARBA00022475"/>
    </source>
</evidence>
<dbReference type="PANTHER" id="PTHR20886">
    <property type="entry name" value="VANG-LIKE PROTEIN"/>
    <property type="match status" value="1"/>
</dbReference>
<name>A0AAV6HEM3_9TELE</name>
<protein>
    <recommendedName>
        <fullName evidence="7">Vang-like protein</fullName>
    </recommendedName>
</protein>
<evidence type="ECO:0000256" key="4">
    <source>
        <dbReference type="ARBA" id="ARBA00022989"/>
    </source>
</evidence>
<evidence type="ECO:0000256" key="8">
    <source>
        <dbReference type="SAM" id="MobiDB-lite"/>
    </source>
</evidence>
<evidence type="ECO:0000256" key="3">
    <source>
        <dbReference type="ARBA" id="ARBA00022692"/>
    </source>
</evidence>
<evidence type="ECO:0000256" key="1">
    <source>
        <dbReference type="ARBA" id="ARBA00004651"/>
    </source>
</evidence>
<feature type="compositionally biased region" description="Low complexity" evidence="8">
    <location>
        <begin position="1"/>
        <end position="12"/>
    </location>
</feature>
<comment type="subcellular location">
    <subcellularLocation>
        <location evidence="1">Cell membrane</location>
        <topology evidence="1">Multi-pass membrane protein</topology>
    </subcellularLocation>
</comment>
<keyword evidence="5 7" id="KW-0472">Membrane</keyword>
<keyword evidence="2 7" id="KW-1003">Cell membrane</keyword>
<sequence length="551" mass="61505">MDNESQYSGYSHRSSHSHSSRKHRDRRDRHQRSKSRESSRGHRTKHGQSQGAPLLDDHWADNATIITATSERSVSRDDNLSALGGGGDEIEELHVSPPGGRRLAALCRVLLGCALGLPPLLSPPTFILLPRLLLWMSWTSGDGKGEGVLDATQAPVEELTAEGLCAQLCDGAHLALAVKLLLLLPSSWALFLWEPLGGALVPRASRPRWLLRVLVLLCAACHWLLYGVRGVWRPGAEPQGIVGLATACTDALLWLQYAGLMLLEVSTLNQHVFCLKVMRSTDGESRCYNVGHLSIQSAAVWVLEHYYRDFPIHNPNLPNLPKAILSRKMTGFKLYSLEEENSSVGTCTNPPPALMASAQWRRNCHSELYYEQADYEHRVRKRKARLVVAVEQAFSQVRRAEEGEAQKRQQGALDPREAAQAIFAPMARALQKYLRTTRQQHCHSMEAILTHLQFCLTHNLSPQAFLERYLSPGPTLQYQAVSSRRQECGWTLQSELSVTSSLYGGVVFSLHRPQFSLVVTATPLPFLQLGEKFVSPKSHRFILRVQSETSV</sequence>
<organism evidence="9 10">
    <name type="scientific">Alosa alosa</name>
    <name type="common">allis shad</name>
    <dbReference type="NCBI Taxonomy" id="278164"/>
    <lineage>
        <taxon>Eukaryota</taxon>
        <taxon>Metazoa</taxon>
        <taxon>Chordata</taxon>
        <taxon>Craniata</taxon>
        <taxon>Vertebrata</taxon>
        <taxon>Euteleostomi</taxon>
        <taxon>Actinopterygii</taxon>
        <taxon>Neopterygii</taxon>
        <taxon>Teleostei</taxon>
        <taxon>Clupei</taxon>
        <taxon>Clupeiformes</taxon>
        <taxon>Clupeoidei</taxon>
        <taxon>Clupeidae</taxon>
        <taxon>Alosa</taxon>
    </lineage>
</organism>
<dbReference type="Pfam" id="PF06638">
    <property type="entry name" value="Strabismus"/>
    <property type="match status" value="1"/>
</dbReference>
<comment type="caution">
    <text evidence="9">The sequence shown here is derived from an EMBL/GenBank/DDBJ whole genome shotgun (WGS) entry which is preliminary data.</text>
</comment>
<dbReference type="InterPro" id="IPR009539">
    <property type="entry name" value="VANGL"/>
</dbReference>
<keyword evidence="4" id="KW-1133">Transmembrane helix</keyword>
<dbReference type="Proteomes" id="UP000823561">
    <property type="component" value="Chromosome 1"/>
</dbReference>